<sequence length="241" mass="26275">MQKKSAEKMSNQIVAARSRKSNDPTEPTRPSPSTSPSSVTSSFAWAEGRELLSQGVGSRLELVRTFTSTSGFWARWFRYLVLLALAARVLHHSARLFKHYGQRFFRAVRWLGGSWAKGGGGGDNGRVSEDNGREGKNGDQGPLAVCAVCRGQLSSSNNQEVSSPRLLPATRRQQPLFESHPALPSPSFRPSSRVCSSASACSVRSTRSAPAGPVTGQERKKKTATTTAAPRKKFRNDRPLF</sequence>
<evidence type="ECO:0000313" key="2">
    <source>
        <dbReference type="EMBL" id="KAK8087133.1"/>
    </source>
</evidence>
<evidence type="ECO:0000256" key="1">
    <source>
        <dbReference type="SAM" id="MobiDB-lite"/>
    </source>
</evidence>
<protein>
    <submittedName>
        <fullName evidence="2">Uncharacterized protein</fullName>
    </submittedName>
</protein>
<dbReference type="Proteomes" id="UP001480595">
    <property type="component" value="Unassembled WGS sequence"/>
</dbReference>
<feature type="compositionally biased region" description="Low complexity" evidence="1">
    <location>
        <begin position="31"/>
        <end position="40"/>
    </location>
</feature>
<feature type="compositionally biased region" description="Basic and acidic residues" evidence="1">
    <location>
        <begin position="126"/>
        <end position="137"/>
    </location>
</feature>
<organism evidence="2 3">
    <name type="scientific">Apiospora phragmitis</name>
    <dbReference type="NCBI Taxonomy" id="2905665"/>
    <lineage>
        <taxon>Eukaryota</taxon>
        <taxon>Fungi</taxon>
        <taxon>Dikarya</taxon>
        <taxon>Ascomycota</taxon>
        <taxon>Pezizomycotina</taxon>
        <taxon>Sordariomycetes</taxon>
        <taxon>Xylariomycetidae</taxon>
        <taxon>Amphisphaeriales</taxon>
        <taxon>Apiosporaceae</taxon>
        <taxon>Apiospora</taxon>
    </lineage>
</organism>
<keyword evidence="3" id="KW-1185">Reference proteome</keyword>
<feature type="region of interest" description="Disordered" evidence="1">
    <location>
        <begin position="119"/>
        <end position="141"/>
    </location>
</feature>
<dbReference type="RefSeq" id="XP_066721657.1">
    <property type="nucleotide sequence ID" value="XM_066853516.1"/>
</dbReference>
<dbReference type="GeneID" id="92086579"/>
<comment type="caution">
    <text evidence="2">The sequence shown here is derived from an EMBL/GenBank/DDBJ whole genome shotgun (WGS) entry which is preliminary data.</text>
</comment>
<feature type="region of interest" description="Disordered" evidence="1">
    <location>
        <begin position="1"/>
        <end position="40"/>
    </location>
</feature>
<feature type="compositionally biased region" description="Low complexity" evidence="1">
    <location>
        <begin position="181"/>
        <end position="209"/>
    </location>
</feature>
<reference evidence="2 3" key="1">
    <citation type="submission" date="2023-01" db="EMBL/GenBank/DDBJ databases">
        <title>Analysis of 21 Apiospora genomes using comparative genomics revels a genus with tremendous synthesis potential of carbohydrate active enzymes and secondary metabolites.</title>
        <authorList>
            <person name="Sorensen T."/>
        </authorList>
    </citation>
    <scope>NUCLEOTIDE SEQUENCE [LARGE SCALE GENOMIC DNA]</scope>
    <source>
        <strain evidence="2 3">CBS 135458</strain>
    </source>
</reference>
<accession>A0ABR1WVI5</accession>
<proteinExistence type="predicted"/>
<name>A0ABR1WVI5_9PEZI</name>
<dbReference type="EMBL" id="JAQQWL010000002">
    <property type="protein sequence ID" value="KAK8087133.1"/>
    <property type="molecule type" value="Genomic_DNA"/>
</dbReference>
<gene>
    <name evidence="2" type="ORF">PG994_002107</name>
</gene>
<evidence type="ECO:0000313" key="3">
    <source>
        <dbReference type="Proteomes" id="UP001480595"/>
    </source>
</evidence>
<feature type="region of interest" description="Disordered" evidence="1">
    <location>
        <begin position="177"/>
        <end position="241"/>
    </location>
</feature>